<organism evidence="2 3">
    <name type="scientific">Shouchella clausii</name>
    <name type="common">Alkalihalobacillus clausii</name>
    <dbReference type="NCBI Taxonomy" id="79880"/>
    <lineage>
        <taxon>Bacteria</taxon>
        <taxon>Bacillati</taxon>
        <taxon>Bacillota</taxon>
        <taxon>Bacilli</taxon>
        <taxon>Bacillales</taxon>
        <taxon>Bacillaceae</taxon>
        <taxon>Shouchella</taxon>
    </lineage>
</organism>
<accession>A0A268S6Y9</accession>
<evidence type="ECO:0000313" key="2">
    <source>
        <dbReference type="EMBL" id="PAF27676.1"/>
    </source>
</evidence>
<proteinExistence type="predicted"/>
<dbReference type="InterPro" id="IPR057200">
    <property type="entry name" value="DUF7878"/>
</dbReference>
<comment type="caution">
    <text evidence="2">The sequence shown here is derived from an EMBL/GenBank/DDBJ whole genome shotgun (WGS) entry which is preliminary data.</text>
</comment>
<name>A0A268S6Y9_SHOCL</name>
<dbReference type="Proteomes" id="UP000216133">
    <property type="component" value="Unassembled WGS sequence"/>
</dbReference>
<dbReference type="EMBL" id="NPBS01000010">
    <property type="protein sequence ID" value="PAF27676.1"/>
    <property type="molecule type" value="Genomic_DNA"/>
</dbReference>
<dbReference type="RefSeq" id="WP_095238248.1">
    <property type="nucleotide sequence ID" value="NZ_CP155469.1"/>
</dbReference>
<reference evidence="2 3" key="1">
    <citation type="submission" date="2017-07" db="EMBL/GenBank/DDBJ databases">
        <title>Isolation and whole genome analysis of endospore-forming bacteria from heroin.</title>
        <authorList>
            <person name="Kalinowski J."/>
            <person name="Ahrens B."/>
            <person name="Al-Dilaimi A."/>
            <person name="Winkler A."/>
            <person name="Wibberg D."/>
            <person name="Schleenbecker U."/>
            <person name="Ruckert C."/>
            <person name="Wolfel R."/>
            <person name="Grass G."/>
        </authorList>
    </citation>
    <scope>NUCLEOTIDE SEQUENCE [LARGE SCALE GENOMIC DNA]</scope>
    <source>
        <strain evidence="2 3">7523-2</strain>
    </source>
</reference>
<evidence type="ECO:0000313" key="3">
    <source>
        <dbReference type="Proteomes" id="UP000216133"/>
    </source>
</evidence>
<sequence length="162" mass="19110">MDSISSKITLDYTFTSQNGIISNRHKRDVPAILSVEALFIVKINNKLYFEAEIAILEFYKALFEWKNAIKEGFTPEFHYYTVEYSDYEEGAILSLIPFSNKARVKTIWAETDVYNVFDKTYVVNEFLKLEESLKNDIEGYFNINLKSFIKHIPYTFMNDEEY</sequence>
<protein>
    <recommendedName>
        <fullName evidence="1">DUF7878 domain-containing protein</fullName>
    </recommendedName>
</protein>
<dbReference type="Pfam" id="PF25297">
    <property type="entry name" value="DUF7878"/>
    <property type="match status" value="1"/>
</dbReference>
<dbReference type="AlphaFoldDB" id="A0A268S6Y9"/>
<feature type="domain" description="DUF7878" evidence="1">
    <location>
        <begin position="11"/>
        <end position="138"/>
    </location>
</feature>
<evidence type="ECO:0000259" key="1">
    <source>
        <dbReference type="Pfam" id="PF25297"/>
    </source>
</evidence>
<gene>
    <name evidence="2" type="ORF">CHH61_01920</name>
</gene>